<reference evidence="1 2" key="1">
    <citation type="journal article" date="2016" name="Nat. Commun.">
        <title>Ectomycorrhizal ecology is imprinted in the genome of the dominant symbiotic fungus Cenococcum geophilum.</title>
        <authorList>
            <consortium name="DOE Joint Genome Institute"/>
            <person name="Peter M."/>
            <person name="Kohler A."/>
            <person name="Ohm R.A."/>
            <person name="Kuo A."/>
            <person name="Krutzmann J."/>
            <person name="Morin E."/>
            <person name="Arend M."/>
            <person name="Barry K.W."/>
            <person name="Binder M."/>
            <person name="Choi C."/>
            <person name="Clum A."/>
            <person name="Copeland A."/>
            <person name="Grisel N."/>
            <person name="Haridas S."/>
            <person name="Kipfer T."/>
            <person name="LaButti K."/>
            <person name="Lindquist E."/>
            <person name="Lipzen A."/>
            <person name="Maire R."/>
            <person name="Meier B."/>
            <person name="Mihaltcheva S."/>
            <person name="Molinier V."/>
            <person name="Murat C."/>
            <person name="Poggeler S."/>
            <person name="Quandt C.A."/>
            <person name="Sperisen C."/>
            <person name="Tritt A."/>
            <person name="Tisserant E."/>
            <person name="Crous P.W."/>
            <person name="Henrissat B."/>
            <person name="Nehls U."/>
            <person name="Egli S."/>
            <person name="Spatafora J.W."/>
            <person name="Grigoriev I.V."/>
            <person name="Martin F.M."/>
        </authorList>
    </citation>
    <scope>NUCLEOTIDE SEQUENCE [LARGE SCALE GENOMIC DNA]</scope>
    <source>
        <strain evidence="1 2">1.58</strain>
    </source>
</reference>
<feature type="non-terminal residue" evidence="1">
    <location>
        <position position="1"/>
    </location>
</feature>
<feature type="non-terminal residue" evidence="1">
    <location>
        <position position="82"/>
    </location>
</feature>
<sequence>YRICISQWDLDKNIKLEEMKAIVRKRQRRTLVEDDKRELVFIVRDSIVDPQKINQWIKRNDVPGSFLYAPSPALYKLTYNGY</sequence>
<dbReference type="Proteomes" id="UP000250078">
    <property type="component" value="Unassembled WGS sequence"/>
</dbReference>
<keyword evidence="2" id="KW-1185">Reference proteome</keyword>
<dbReference type="EMBL" id="KV748288">
    <property type="protein sequence ID" value="OCK86702.1"/>
    <property type="molecule type" value="Genomic_DNA"/>
</dbReference>
<accession>A0ACC8EKA6</accession>
<name>A0ACC8EKA6_9PEZI</name>
<protein>
    <submittedName>
        <fullName evidence="1">Uncharacterized protein</fullName>
    </submittedName>
</protein>
<organism evidence="1 2">
    <name type="scientific">Cenococcum geophilum 1.58</name>
    <dbReference type="NCBI Taxonomy" id="794803"/>
    <lineage>
        <taxon>Eukaryota</taxon>
        <taxon>Fungi</taxon>
        <taxon>Dikarya</taxon>
        <taxon>Ascomycota</taxon>
        <taxon>Pezizomycotina</taxon>
        <taxon>Dothideomycetes</taxon>
        <taxon>Pleosporomycetidae</taxon>
        <taxon>Gloniales</taxon>
        <taxon>Gloniaceae</taxon>
        <taxon>Cenococcum</taxon>
    </lineage>
</organism>
<evidence type="ECO:0000313" key="1">
    <source>
        <dbReference type="EMBL" id="OCK86702.1"/>
    </source>
</evidence>
<proteinExistence type="predicted"/>
<evidence type="ECO:0000313" key="2">
    <source>
        <dbReference type="Proteomes" id="UP000250078"/>
    </source>
</evidence>
<gene>
    <name evidence="1" type="ORF">K441DRAFT_457281</name>
</gene>